<protein>
    <submittedName>
        <fullName evidence="9">Putative amino acid permease</fullName>
    </submittedName>
</protein>
<dbReference type="AlphaFoldDB" id="D3IVB9"/>
<evidence type="ECO:0000259" key="8">
    <source>
        <dbReference type="Pfam" id="PF01490"/>
    </source>
</evidence>
<keyword evidence="3" id="KW-0029">Amino-acid transport</keyword>
<evidence type="ECO:0000313" key="9">
    <source>
        <dbReference type="EMBL" id="ADB85259.1"/>
    </source>
</evidence>
<evidence type="ECO:0000256" key="2">
    <source>
        <dbReference type="ARBA" id="ARBA00022692"/>
    </source>
</evidence>
<name>D3IVB9_PHYED</name>
<keyword evidence="4 7" id="KW-1133">Transmembrane helix</keyword>
<keyword evidence="2 7" id="KW-0812">Transmembrane</keyword>
<feature type="compositionally biased region" description="Polar residues" evidence="6">
    <location>
        <begin position="105"/>
        <end position="114"/>
    </location>
</feature>
<dbReference type="InterPro" id="IPR013057">
    <property type="entry name" value="AA_transpt_TM"/>
</dbReference>
<dbReference type="EMBL" id="GQ252800">
    <property type="protein sequence ID" value="ADB85259.1"/>
    <property type="molecule type" value="Genomic_DNA"/>
</dbReference>
<feature type="compositionally biased region" description="Polar residues" evidence="6">
    <location>
        <begin position="38"/>
        <end position="48"/>
    </location>
</feature>
<dbReference type="PANTHER" id="PTHR22950:SF701">
    <property type="entry name" value="AMINO ACID TRANSPORTER AVT1A-LIKE"/>
    <property type="match status" value="1"/>
</dbReference>
<keyword evidence="5 7" id="KW-0472">Membrane</keyword>
<dbReference type="PANTHER" id="PTHR22950">
    <property type="entry name" value="AMINO ACID TRANSPORTER"/>
    <property type="match status" value="1"/>
</dbReference>
<feature type="compositionally biased region" description="Basic and acidic residues" evidence="6">
    <location>
        <begin position="1"/>
        <end position="15"/>
    </location>
</feature>
<feature type="domain" description="Amino acid transporter transmembrane" evidence="8">
    <location>
        <begin position="131"/>
        <end position="214"/>
    </location>
</feature>
<feature type="region of interest" description="Disordered" evidence="6">
    <location>
        <begin position="101"/>
        <end position="121"/>
    </location>
</feature>
<proteinExistence type="predicted"/>
<dbReference type="Pfam" id="PF01490">
    <property type="entry name" value="Aa_trans"/>
    <property type="match status" value="1"/>
</dbReference>
<feature type="region of interest" description="Disordered" evidence="6">
    <location>
        <begin position="1"/>
        <end position="48"/>
    </location>
</feature>
<evidence type="ECO:0000256" key="7">
    <source>
        <dbReference type="SAM" id="Phobius"/>
    </source>
</evidence>
<accession>D3IVB9</accession>
<keyword evidence="3" id="KW-0813">Transport</keyword>
<dbReference type="GO" id="GO:0005774">
    <property type="term" value="C:vacuolar membrane"/>
    <property type="evidence" value="ECO:0007669"/>
    <property type="project" value="TreeGrafter"/>
</dbReference>
<organism evidence="9">
    <name type="scientific">Phyllostachys edulis</name>
    <name type="common">Tortoise shell bamboo</name>
    <name type="synonym">Bambusa edulis</name>
    <dbReference type="NCBI Taxonomy" id="38705"/>
    <lineage>
        <taxon>Eukaryota</taxon>
        <taxon>Viridiplantae</taxon>
        <taxon>Streptophyta</taxon>
        <taxon>Embryophyta</taxon>
        <taxon>Tracheophyta</taxon>
        <taxon>Spermatophyta</taxon>
        <taxon>Magnoliopsida</taxon>
        <taxon>Liliopsida</taxon>
        <taxon>Poales</taxon>
        <taxon>Poaceae</taxon>
        <taxon>BOP clade</taxon>
        <taxon>Bambusoideae</taxon>
        <taxon>Arundinarodae</taxon>
        <taxon>Arundinarieae</taxon>
        <taxon>Arundinariinae</taxon>
        <taxon>Phyllostachys</taxon>
    </lineage>
</organism>
<sequence>MAAAGHWKEDSMLEDRDIEDSPLGSDRDSDEGEGEVGSFNSRQWPQSYRETTDTYTIAASPSFRYLGPSRSKNSIFDSDQCSGLGSDLKLPLLSEKLEGRRESVKNLQKPTSSATDEKPALHSEVPISQGCSVTQTVFNGVNVLAGVGLLSTPFTINEAGWAGLLVLAFFAIVCCYTGVLLKYCFESKDGVSTYPDIGEAAFGRIGRLLISTCCEIDDPILAEFLSYLNCTQTGRNSPANSSSSF</sequence>
<comment type="subcellular location">
    <subcellularLocation>
        <location evidence="1">Membrane</location>
        <topology evidence="1">Multi-pass membrane protein</topology>
    </subcellularLocation>
</comment>
<evidence type="ECO:0000256" key="4">
    <source>
        <dbReference type="ARBA" id="ARBA00022989"/>
    </source>
</evidence>
<reference evidence="9" key="1">
    <citation type="journal article" date="2010" name="J. Integr. Plant Biol.">
        <title>Insights into the bamboo genome: syntenic relationships to rice and sorghum.</title>
        <authorList>
            <person name="Gui Y.J."/>
            <person name="Zhou Y."/>
            <person name="Wang Y."/>
            <person name="Wang S."/>
            <person name="Wang S.Y."/>
            <person name="Hu Y."/>
            <person name="Bo S.P."/>
            <person name="Chen H."/>
            <person name="Zhou C.P."/>
            <person name="Ma N.X."/>
            <person name="Zhang T.Z."/>
            <person name="Fan L.J."/>
        </authorList>
    </citation>
    <scope>NUCLEOTIDE SEQUENCE</scope>
    <source>
        <tissue evidence="9">Shoot</tissue>
    </source>
</reference>
<feature type="transmembrane region" description="Helical" evidence="7">
    <location>
        <begin position="159"/>
        <end position="181"/>
    </location>
</feature>
<evidence type="ECO:0000256" key="5">
    <source>
        <dbReference type="ARBA" id="ARBA00023136"/>
    </source>
</evidence>
<dbReference type="GO" id="GO:0015179">
    <property type="term" value="F:L-amino acid transmembrane transporter activity"/>
    <property type="evidence" value="ECO:0007669"/>
    <property type="project" value="TreeGrafter"/>
</dbReference>
<evidence type="ECO:0000256" key="6">
    <source>
        <dbReference type="SAM" id="MobiDB-lite"/>
    </source>
</evidence>
<evidence type="ECO:0000256" key="3">
    <source>
        <dbReference type="ARBA" id="ARBA00022970"/>
    </source>
</evidence>
<evidence type="ECO:0000256" key="1">
    <source>
        <dbReference type="ARBA" id="ARBA00004141"/>
    </source>
</evidence>